<comment type="caution">
    <text evidence="2">The sequence shown here is derived from an EMBL/GenBank/DDBJ whole genome shotgun (WGS) entry which is preliminary data.</text>
</comment>
<reference evidence="2 3" key="1">
    <citation type="journal article" date="2015" name="BMC Genomics">
        <title>Gene expression during zombie ant biting behavior reflects the complexity underlying fungal parasitic behavioral manipulation.</title>
        <authorList>
            <person name="de Bekker C."/>
            <person name="Ohm R.A."/>
            <person name="Loreto R.G."/>
            <person name="Sebastian A."/>
            <person name="Albert I."/>
            <person name="Merrow M."/>
            <person name="Brachmann A."/>
            <person name="Hughes D.P."/>
        </authorList>
    </citation>
    <scope>NUCLEOTIDE SEQUENCE [LARGE SCALE GENOMIC DNA]</scope>
    <source>
        <strain evidence="2 3">SC16a</strain>
    </source>
</reference>
<dbReference type="EMBL" id="LAZP02000155">
    <property type="protein sequence ID" value="PFH60049.1"/>
    <property type="molecule type" value="Genomic_DNA"/>
</dbReference>
<sequence length="248" mass="26650">MRVRVCALQRQQENDLVPSLGSSSFSTPGIRTCPCLAAAACVHLSFEDAHADSLPPLPSGRHVPGTPTGRTAKSGYARQGVPASPCQQLVFPPSPHPLLFGSLPKILLLLFLILISSRFSPRQRLESLSLSADRLLESIDPATPREPTHWSPAPPPSADADDSLGPVLARQLSHESLCDALLPLSAATQGPTRATPNANFLAAYLPTYIHRPLSTPFDTYPPSLVALPAVSPPLPPRRRRATRQHDKV</sequence>
<dbReference type="Proteomes" id="UP000037136">
    <property type="component" value="Unassembled WGS sequence"/>
</dbReference>
<proteinExistence type="predicted"/>
<organism evidence="2 3">
    <name type="scientific">Ophiocordyceps unilateralis</name>
    <name type="common">Zombie-ant fungus</name>
    <name type="synonym">Torrubia unilateralis</name>
    <dbReference type="NCBI Taxonomy" id="268505"/>
    <lineage>
        <taxon>Eukaryota</taxon>
        <taxon>Fungi</taxon>
        <taxon>Dikarya</taxon>
        <taxon>Ascomycota</taxon>
        <taxon>Pezizomycotina</taxon>
        <taxon>Sordariomycetes</taxon>
        <taxon>Hypocreomycetidae</taxon>
        <taxon>Hypocreales</taxon>
        <taxon>Ophiocordycipitaceae</taxon>
        <taxon>Ophiocordyceps</taxon>
    </lineage>
</organism>
<protein>
    <submittedName>
        <fullName evidence="2">Uncharacterized protein</fullName>
    </submittedName>
</protein>
<feature type="region of interest" description="Disordered" evidence="1">
    <location>
        <begin position="139"/>
        <end position="164"/>
    </location>
</feature>
<reference evidence="2 3" key="2">
    <citation type="journal article" date="2017" name="Sci. Rep.">
        <title>Ant-infecting Ophiocordyceps genomes reveal a high diversity of potential behavioral manipulation genes and a possible major role for enterotoxins.</title>
        <authorList>
            <person name="de Bekker C."/>
            <person name="Ohm R.A."/>
            <person name="Evans H.C."/>
            <person name="Brachmann A."/>
            <person name="Hughes D.P."/>
        </authorList>
    </citation>
    <scope>NUCLEOTIDE SEQUENCE [LARGE SCALE GENOMIC DNA]</scope>
    <source>
        <strain evidence="2 3">SC16a</strain>
    </source>
</reference>
<name>A0A2A9PF79_OPHUN</name>
<dbReference type="STRING" id="268505.A0A2A9PF79"/>
<evidence type="ECO:0000256" key="1">
    <source>
        <dbReference type="SAM" id="MobiDB-lite"/>
    </source>
</evidence>
<accession>A0A2A9PF79</accession>
<evidence type="ECO:0000313" key="3">
    <source>
        <dbReference type="Proteomes" id="UP000037136"/>
    </source>
</evidence>
<keyword evidence="3" id="KW-1185">Reference proteome</keyword>
<feature type="region of interest" description="Disordered" evidence="1">
    <location>
        <begin position="54"/>
        <end position="80"/>
    </location>
</feature>
<gene>
    <name evidence="2" type="ORF">XA68_11533</name>
</gene>
<dbReference type="AlphaFoldDB" id="A0A2A9PF79"/>
<evidence type="ECO:0000313" key="2">
    <source>
        <dbReference type="EMBL" id="PFH60049.1"/>
    </source>
</evidence>